<keyword evidence="8" id="KW-0520">NAD</keyword>
<feature type="non-terminal residue" evidence="11">
    <location>
        <position position="217"/>
    </location>
</feature>
<feature type="non-terminal residue" evidence="11">
    <location>
        <position position="1"/>
    </location>
</feature>
<feature type="domain" description="YjeF N-terminal" evidence="10">
    <location>
        <begin position="6"/>
        <end position="203"/>
    </location>
</feature>
<keyword evidence="4" id="KW-0479">Metal-binding</keyword>
<dbReference type="EC" id="5.1.99.6" evidence="3"/>
<accession>A0A146K5T0</accession>
<dbReference type="PROSITE" id="PS51385">
    <property type="entry name" value="YJEF_N"/>
    <property type="match status" value="1"/>
</dbReference>
<evidence type="ECO:0000256" key="6">
    <source>
        <dbReference type="ARBA" id="ARBA00022857"/>
    </source>
</evidence>
<evidence type="ECO:0000256" key="2">
    <source>
        <dbReference type="ARBA" id="ARBA00000909"/>
    </source>
</evidence>
<evidence type="ECO:0000313" key="11">
    <source>
        <dbReference type="EMBL" id="JAP91997.1"/>
    </source>
</evidence>
<comment type="catalytic activity">
    <reaction evidence="2">
        <text>(6R)-NADPHX = (6S)-NADPHX</text>
        <dbReference type="Rhea" id="RHEA:32227"/>
        <dbReference type="ChEBI" id="CHEBI:64076"/>
        <dbReference type="ChEBI" id="CHEBI:64077"/>
        <dbReference type="EC" id="5.1.99.6"/>
    </reaction>
</comment>
<dbReference type="SUPFAM" id="SSF64153">
    <property type="entry name" value="YjeF N-terminal domain-like"/>
    <property type="match status" value="1"/>
</dbReference>
<reference evidence="11" key="1">
    <citation type="submission" date="2015-07" db="EMBL/GenBank/DDBJ databases">
        <title>Adaptation to a free-living lifestyle via gene acquisitions in the diplomonad Trepomonas sp. PC1.</title>
        <authorList>
            <person name="Xu F."/>
            <person name="Jerlstrom-Hultqvist J."/>
            <person name="Kolisko M."/>
            <person name="Simpson A.G.B."/>
            <person name="Roger A.J."/>
            <person name="Svard S.G."/>
            <person name="Andersson J.O."/>
        </authorList>
    </citation>
    <scope>NUCLEOTIDE SEQUENCE</scope>
    <source>
        <strain evidence="11">PC1</strain>
    </source>
</reference>
<organism evidence="11">
    <name type="scientific">Trepomonas sp. PC1</name>
    <dbReference type="NCBI Taxonomy" id="1076344"/>
    <lineage>
        <taxon>Eukaryota</taxon>
        <taxon>Metamonada</taxon>
        <taxon>Diplomonadida</taxon>
        <taxon>Hexamitidae</taxon>
        <taxon>Hexamitinae</taxon>
        <taxon>Trepomonas</taxon>
    </lineage>
</organism>
<keyword evidence="5" id="KW-0547">Nucleotide-binding</keyword>
<evidence type="ECO:0000256" key="3">
    <source>
        <dbReference type="ARBA" id="ARBA00012228"/>
    </source>
</evidence>
<dbReference type="Pfam" id="PF03853">
    <property type="entry name" value="YjeF_N"/>
    <property type="match status" value="1"/>
</dbReference>
<evidence type="ECO:0000256" key="8">
    <source>
        <dbReference type="ARBA" id="ARBA00023027"/>
    </source>
</evidence>
<evidence type="ECO:0000256" key="9">
    <source>
        <dbReference type="ARBA" id="ARBA00023235"/>
    </source>
</evidence>
<evidence type="ECO:0000256" key="1">
    <source>
        <dbReference type="ARBA" id="ARBA00000013"/>
    </source>
</evidence>
<dbReference type="GO" id="GO:0046872">
    <property type="term" value="F:metal ion binding"/>
    <property type="evidence" value="ECO:0007669"/>
    <property type="project" value="UniProtKB-KW"/>
</dbReference>
<dbReference type="InterPro" id="IPR036652">
    <property type="entry name" value="YjeF_N_dom_sf"/>
</dbReference>
<dbReference type="NCBIfam" id="TIGR00197">
    <property type="entry name" value="yjeF_nterm"/>
    <property type="match status" value="1"/>
</dbReference>
<keyword evidence="6" id="KW-0521">NADP</keyword>
<dbReference type="GO" id="GO:0052856">
    <property type="term" value="F:NAD(P)HX epimerase activity"/>
    <property type="evidence" value="ECO:0007669"/>
    <property type="project" value="UniProtKB-EC"/>
</dbReference>
<protein>
    <recommendedName>
        <fullName evidence="3">NAD(P)H-hydrate epimerase</fullName>
        <ecNumber evidence="3">5.1.99.6</ecNumber>
    </recommendedName>
</protein>
<dbReference type="InterPro" id="IPR004443">
    <property type="entry name" value="YjeF_N_dom"/>
</dbReference>
<evidence type="ECO:0000256" key="5">
    <source>
        <dbReference type="ARBA" id="ARBA00022741"/>
    </source>
</evidence>
<comment type="catalytic activity">
    <reaction evidence="1">
        <text>(6R)-NADHX = (6S)-NADHX</text>
        <dbReference type="Rhea" id="RHEA:32215"/>
        <dbReference type="ChEBI" id="CHEBI:64074"/>
        <dbReference type="ChEBI" id="CHEBI:64075"/>
        <dbReference type="EC" id="5.1.99.6"/>
    </reaction>
</comment>
<dbReference type="PANTHER" id="PTHR13232:SF10">
    <property type="entry name" value="NAD(P)H-HYDRATE EPIMERASE"/>
    <property type="match status" value="1"/>
</dbReference>
<dbReference type="GO" id="GO:0000166">
    <property type="term" value="F:nucleotide binding"/>
    <property type="evidence" value="ECO:0007669"/>
    <property type="project" value="UniProtKB-KW"/>
</dbReference>
<dbReference type="InterPro" id="IPR032976">
    <property type="entry name" value="YJEFN_prot_NAXE-like"/>
</dbReference>
<proteinExistence type="predicted"/>
<dbReference type="Gene3D" id="3.40.50.10260">
    <property type="entry name" value="YjeF N-terminal domain"/>
    <property type="match status" value="1"/>
</dbReference>
<gene>
    <name evidence="11" type="ORF">TPC1_16198</name>
</gene>
<evidence type="ECO:0000256" key="4">
    <source>
        <dbReference type="ARBA" id="ARBA00022723"/>
    </source>
</evidence>
<name>A0A146K5T0_9EUKA</name>
<evidence type="ECO:0000256" key="7">
    <source>
        <dbReference type="ARBA" id="ARBA00022958"/>
    </source>
</evidence>
<keyword evidence="9" id="KW-0413">Isomerase</keyword>
<dbReference type="GO" id="GO:0005739">
    <property type="term" value="C:mitochondrion"/>
    <property type="evidence" value="ECO:0007669"/>
    <property type="project" value="TreeGrafter"/>
</dbReference>
<dbReference type="AlphaFoldDB" id="A0A146K5T0"/>
<sequence length="217" mass="24354">LKQLQAQQLDQELFQHFSLEVLMELAGFSCAQATYDYLQEYNLLSKRITVVCGPGNNGGDGMVCARHLKMFGIENVAVYVIRTKFTSLIEQCKLCGVDVYQNADQIFTITDCDVVVDAVFGFSFTGVMREPYSSIIKQFVNKVIISIDCPSGWPVDMDTSFDQMFIPNCVISLSCCKQCGINAQKYGAQHYLGGNIIPKQLKEKYHIQKLSVLWDGN</sequence>
<dbReference type="EMBL" id="GDID01004609">
    <property type="protein sequence ID" value="JAP91997.1"/>
    <property type="molecule type" value="Transcribed_RNA"/>
</dbReference>
<evidence type="ECO:0000259" key="10">
    <source>
        <dbReference type="PROSITE" id="PS51385"/>
    </source>
</evidence>
<dbReference type="PANTHER" id="PTHR13232">
    <property type="entry name" value="NAD(P)H-HYDRATE EPIMERASE"/>
    <property type="match status" value="1"/>
</dbReference>
<keyword evidence="7" id="KW-0630">Potassium</keyword>